<proteinExistence type="predicted"/>
<accession>C9ZSN0</accession>
<evidence type="ECO:0000313" key="2">
    <source>
        <dbReference type="EMBL" id="CBH12414.1"/>
    </source>
</evidence>
<evidence type="ECO:0000313" key="3">
    <source>
        <dbReference type="Proteomes" id="UP000002316"/>
    </source>
</evidence>
<feature type="transmembrane region" description="Helical" evidence="1">
    <location>
        <begin position="77"/>
        <end position="96"/>
    </location>
</feature>
<sequence>MAFNRSLIVTLFFTLCDLILLCILPIYSHGLSGHILVALHVGTLVVLASMMSLFTLRTSFLVEGRSSKALFPQRVTGPLWLLHVVLTPAPLVYKEFIMPWVYTSVESAPRAWADSAYITLSVLNITTYVAFSVSLLYFIFFIAERRLYKFHCHISRTGTATDNATVALNCNPLE</sequence>
<dbReference type="KEGG" id="tbg:TbgDal_VII3548"/>
<gene>
    <name evidence="2" type="ORF">TbgDal_VII3548</name>
</gene>
<reference evidence="3" key="1">
    <citation type="journal article" date="2010" name="PLoS Negl. Trop. Dis.">
        <title>The genome sequence of Trypanosoma brucei gambiense, causative agent of chronic human african trypanosomiasis.</title>
        <authorList>
            <person name="Jackson A.P."/>
            <person name="Sanders M."/>
            <person name="Berry A."/>
            <person name="McQuillan J."/>
            <person name="Aslett M.A."/>
            <person name="Quail M.A."/>
            <person name="Chukualim B."/>
            <person name="Capewell P."/>
            <person name="MacLeod A."/>
            <person name="Melville S.E."/>
            <person name="Gibson W."/>
            <person name="Barry J.D."/>
            <person name="Berriman M."/>
            <person name="Hertz-Fowler C."/>
        </authorList>
    </citation>
    <scope>NUCLEOTIDE SEQUENCE [LARGE SCALE GENOMIC DNA]</scope>
    <source>
        <strain evidence="3">MHOM/CI/86/DAL972</strain>
    </source>
</reference>
<protein>
    <submittedName>
        <fullName evidence="2">Uncharacterized protein</fullName>
    </submittedName>
</protein>
<keyword evidence="1" id="KW-0812">Transmembrane</keyword>
<dbReference type="Proteomes" id="UP000002316">
    <property type="component" value="Chromosome 7"/>
</dbReference>
<keyword evidence="1" id="KW-1133">Transmembrane helix</keyword>
<feature type="transmembrane region" description="Helical" evidence="1">
    <location>
        <begin position="33"/>
        <end position="56"/>
    </location>
</feature>
<dbReference type="EMBL" id="FN554970">
    <property type="protein sequence ID" value="CBH12414.1"/>
    <property type="molecule type" value="Genomic_DNA"/>
</dbReference>
<organism evidence="2 3">
    <name type="scientific">Trypanosoma brucei gambiense (strain MHOM/CI/86/DAL972)</name>
    <dbReference type="NCBI Taxonomy" id="679716"/>
    <lineage>
        <taxon>Eukaryota</taxon>
        <taxon>Discoba</taxon>
        <taxon>Euglenozoa</taxon>
        <taxon>Kinetoplastea</taxon>
        <taxon>Metakinetoplastina</taxon>
        <taxon>Trypanosomatida</taxon>
        <taxon>Trypanosomatidae</taxon>
        <taxon>Trypanosoma</taxon>
    </lineage>
</organism>
<dbReference type="AlphaFoldDB" id="C9ZSN0"/>
<keyword evidence="1" id="KW-0472">Membrane</keyword>
<name>C9ZSN0_TRYB9</name>
<dbReference type="GeneID" id="23862545"/>
<dbReference type="RefSeq" id="XP_011774695.1">
    <property type="nucleotide sequence ID" value="XM_011776393.1"/>
</dbReference>
<feature type="transmembrane region" description="Helical" evidence="1">
    <location>
        <begin position="7"/>
        <end position="27"/>
    </location>
</feature>
<evidence type="ECO:0000256" key="1">
    <source>
        <dbReference type="SAM" id="Phobius"/>
    </source>
</evidence>
<feature type="transmembrane region" description="Helical" evidence="1">
    <location>
        <begin position="116"/>
        <end position="140"/>
    </location>
</feature>